<protein>
    <submittedName>
        <fullName evidence="2">Uncharacterized protein</fullName>
    </submittedName>
</protein>
<reference evidence="2" key="1">
    <citation type="submission" date="2021-12" db="EMBL/GenBank/DDBJ databases">
        <title>Prjna785345.</title>
        <authorList>
            <person name="Rujirawat T."/>
            <person name="Krajaejun T."/>
        </authorList>
    </citation>
    <scope>NUCLEOTIDE SEQUENCE</scope>
    <source>
        <strain evidence="2">Pi057C3</strain>
    </source>
</reference>
<evidence type="ECO:0000256" key="1">
    <source>
        <dbReference type="SAM" id="MobiDB-lite"/>
    </source>
</evidence>
<feature type="compositionally biased region" description="Basic and acidic residues" evidence="1">
    <location>
        <begin position="74"/>
        <end position="85"/>
    </location>
</feature>
<organism evidence="2 3">
    <name type="scientific">Pythium insidiosum</name>
    <name type="common">Pythiosis disease agent</name>
    <dbReference type="NCBI Taxonomy" id="114742"/>
    <lineage>
        <taxon>Eukaryota</taxon>
        <taxon>Sar</taxon>
        <taxon>Stramenopiles</taxon>
        <taxon>Oomycota</taxon>
        <taxon>Peronosporomycetes</taxon>
        <taxon>Pythiales</taxon>
        <taxon>Pythiaceae</taxon>
        <taxon>Pythium</taxon>
    </lineage>
</organism>
<comment type="caution">
    <text evidence="2">The sequence shown here is derived from an EMBL/GenBank/DDBJ whole genome shotgun (WGS) entry which is preliminary data.</text>
</comment>
<name>A0AAD5M3C9_PYTIN</name>
<gene>
    <name evidence="2" type="ORF">P43SY_005147</name>
</gene>
<accession>A0AAD5M3C9</accession>
<evidence type="ECO:0000313" key="3">
    <source>
        <dbReference type="Proteomes" id="UP001209570"/>
    </source>
</evidence>
<keyword evidence="3" id="KW-1185">Reference proteome</keyword>
<dbReference type="AlphaFoldDB" id="A0AAD5M3C9"/>
<feature type="region of interest" description="Disordered" evidence="1">
    <location>
        <begin position="63"/>
        <end position="86"/>
    </location>
</feature>
<evidence type="ECO:0000313" key="2">
    <source>
        <dbReference type="EMBL" id="KAJ0393578.1"/>
    </source>
</evidence>
<dbReference type="Proteomes" id="UP001209570">
    <property type="component" value="Unassembled WGS sequence"/>
</dbReference>
<dbReference type="EMBL" id="JAKCXM010000481">
    <property type="protein sequence ID" value="KAJ0393578.1"/>
    <property type="molecule type" value="Genomic_DNA"/>
</dbReference>
<proteinExistence type="predicted"/>
<sequence length="190" mass="20599">MVAGPASDMLADDGCLPAGITTQNKCRYKTGKCTNARSAKRNGHLHQLCLYHREKANKIQRKFDRQKRQLARMKKADGGSGRDRSASVASSCDLAFPMLNSPSSFSSLSAQDVEIYSDSDSSRFSTDSDSSLASLDQLWNDLPDTAMLLDLDGPVSSAMRCYSAPPSSTASNSSQLSHDEIDFLCSAMLE</sequence>